<name>A0ABU6NN51_9BACI</name>
<evidence type="ECO:0000256" key="3">
    <source>
        <dbReference type="ARBA" id="ARBA00022692"/>
    </source>
</evidence>
<dbReference type="Proteomes" id="UP001341820">
    <property type="component" value="Unassembled WGS sequence"/>
</dbReference>
<dbReference type="PANTHER" id="PTHR43376:SF1">
    <property type="entry name" value="OLIGOPEPTIDE TRANSPORT SYSTEM PERMEASE PROTEIN"/>
    <property type="match status" value="1"/>
</dbReference>
<evidence type="ECO:0000256" key="4">
    <source>
        <dbReference type="ARBA" id="ARBA00022989"/>
    </source>
</evidence>
<comment type="subcellular location">
    <subcellularLocation>
        <location evidence="6">Cell membrane</location>
        <topology evidence="6">Multi-pass membrane protein</topology>
    </subcellularLocation>
    <subcellularLocation>
        <location evidence="1">Membrane</location>
        <topology evidence="1">Multi-pass membrane protein</topology>
    </subcellularLocation>
</comment>
<gene>
    <name evidence="8" type="ORF">P5F74_15865</name>
</gene>
<keyword evidence="5 6" id="KW-0472">Membrane</keyword>
<proteinExistence type="inferred from homology"/>
<dbReference type="SUPFAM" id="SSF161098">
    <property type="entry name" value="MetI-like"/>
    <property type="match status" value="1"/>
</dbReference>
<dbReference type="RefSeq" id="WP_328238242.1">
    <property type="nucleotide sequence ID" value="NZ_JAROAS010000037.1"/>
</dbReference>
<evidence type="ECO:0000256" key="1">
    <source>
        <dbReference type="ARBA" id="ARBA00004141"/>
    </source>
</evidence>
<evidence type="ECO:0000256" key="6">
    <source>
        <dbReference type="RuleBase" id="RU363032"/>
    </source>
</evidence>
<dbReference type="InterPro" id="IPR000515">
    <property type="entry name" value="MetI-like"/>
</dbReference>
<feature type="transmembrane region" description="Helical" evidence="6">
    <location>
        <begin position="297"/>
        <end position="321"/>
    </location>
</feature>
<evidence type="ECO:0000259" key="7">
    <source>
        <dbReference type="PROSITE" id="PS50928"/>
    </source>
</evidence>
<feature type="transmembrane region" description="Helical" evidence="6">
    <location>
        <begin position="144"/>
        <end position="174"/>
    </location>
</feature>
<feature type="transmembrane region" description="Helical" evidence="6">
    <location>
        <begin position="253"/>
        <end position="277"/>
    </location>
</feature>
<dbReference type="Pfam" id="PF00528">
    <property type="entry name" value="BPD_transp_1"/>
    <property type="match status" value="1"/>
</dbReference>
<keyword evidence="3 6" id="KW-0812">Transmembrane</keyword>
<protein>
    <submittedName>
        <fullName evidence="8">ABC transporter permease</fullName>
    </submittedName>
</protein>
<keyword evidence="9" id="KW-1185">Reference proteome</keyword>
<comment type="caution">
    <text evidence="8">The sequence shown here is derived from an EMBL/GenBank/DDBJ whole genome shotgun (WGS) entry which is preliminary data.</text>
</comment>
<feature type="transmembrane region" description="Helical" evidence="6">
    <location>
        <begin position="107"/>
        <end position="132"/>
    </location>
</feature>
<comment type="similarity">
    <text evidence="6">Belongs to the binding-protein-dependent transport system permease family.</text>
</comment>
<evidence type="ECO:0000313" key="8">
    <source>
        <dbReference type="EMBL" id="MED4129611.1"/>
    </source>
</evidence>
<organism evidence="8 9">
    <name type="scientific">Shouchella miscanthi</name>
    <dbReference type="NCBI Taxonomy" id="2598861"/>
    <lineage>
        <taxon>Bacteria</taxon>
        <taxon>Bacillati</taxon>
        <taxon>Bacillota</taxon>
        <taxon>Bacilli</taxon>
        <taxon>Bacillales</taxon>
        <taxon>Bacillaceae</taxon>
        <taxon>Shouchella</taxon>
    </lineage>
</organism>
<dbReference type="CDD" id="cd06261">
    <property type="entry name" value="TM_PBP2"/>
    <property type="match status" value="1"/>
</dbReference>
<evidence type="ECO:0000256" key="5">
    <source>
        <dbReference type="ARBA" id="ARBA00023136"/>
    </source>
</evidence>
<dbReference type="PANTHER" id="PTHR43376">
    <property type="entry name" value="OLIGOPEPTIDE TRANSPORT SYSTEM PERMEASE PROTEIN"/>
    <property type="match status" value="1"/>
</dbReference>
<evidence type="ECO:0000256" key="2">
    <source>
        <dbReference type="ARBA" id="ARBA00022448"/>
    </source>
</evidence>
<sequence length="332" mass="36948">MSKRVFLKRLASAGITLVLAVILTFILLRLTPGSAIDQWARNYANQYNITLDEAYIRVAAMINYDPNEPIISQFFRYVSSLVQGDLGKSMVHQALSVNDIIASALPWTLFVSSIALAVSFVIGIFLGVMMAYNRKSWLDPIVSVYSVVTNAVPDFILAILLLIVFSFSLGWFPVNGAYNFRLTPGLNLEFVGSVFYYATLPILTYVLTMIGQWALMMKGSAVGVLGEDYIEAAKVRGLREKTIRKNYVQKNAIIPLVTQLAVFLGAMLGGAILVENLFQYPGIGYYMGEATRQRDYIVMQGILLFIAVSMIVANFIADLLYSKLDPRIKIEE</sequence>
<dbReference type="Gene3D" id="1.10.3720.10">
    <property type="entry name" value="MetI-like"/>
    <property type="match status" value="1"/>
</dbReference>
<feature type="domain" description="ABC transmembrane type-1" evidence="7">
    <location>
        <begin position="105"/>
        <end position="321"/>
    </location>
</feature>
<dbReference type="InterPro" id="IPR035906">
    <property type="entry name" value="MetI-like_sf"/>
</dbReference>
<accession>A0ABU6NN51</accession>
<keyword evidence="2 6" id="KW-0813">Transport</keyword>
<reference evidence="8 9" key="1">
    <citation type="submission" date="2023-03" db="EMBL/GenBank/DDBJ databases">
        <title>Bacillus Genome Sequencing.</title>
        <authorList>
            <person name="Dunlap C."/>
        </authorList>
    </citation>
    <scope>NUCLEOTIDE SEQUENCE [LARGE SCALE GENOMIC DNA]</scope>
    <source>
        <strain evidence="8 9">B-4107</strain>
    </source>
</reference>
<keyword evidence="4 6" id="KW-1133">Transmembrane helix</keyword>
<dbReference type="PROSITE" id="PS50928">
    <property type="entry name" value="ABC_TM1"/>
    <property type="match status" value="1"/>
</dbReference>
<evidence type="ECO:0000313" key="9">
    <source>
        <dbReference type="Proteomes" id="UP001341820"/>
    </source>
</evidence>
<feature type="transmembrane region" description="Helical" evidence="6">
    <location>
        <begin position="194"/>
        <end position="215"/>
    </location>
</feature>
<dbReference type="EMBL" id="JAROAS010000037">
    <property type="protein sequence ID" value="MED4129611.1"/>
    <property type="molecule type" value="Genomic_DNA"/>
</dbReference>